<feature type="chain" id="PRO_5008077927" evidence="2">
    <location>
        <begin position="21"/>
        <end position="201"/>
    </location>
</feature>
<dbReference type="PROSITE" id="PS51257">
    <property type="entry name" value="PROKAR_LIPOPROTEIN"/>
    <property type="match status" value="1"/>
</dbReference>
<name>A0A177WVG7_BATDL</name>
<dbReference type="AlphaFoldDB" id="A0A177WVG7"/>
<protein>
    <submittedName>
        <fullName evidence="3">Uncharacterized protein</fullName>
    </submittedName>
</protein>
<evidence type="ECO:0000256" key="2">
    <source>
        <dbReference type="SAM" id="SignalP"/>
    </source>
</evidence>
<reference evidence="3 4" key="2">
    <citation type="submission" date="2016-05" db="EMBL/GenBank/DDBJ databases">
        <title>Lineage-specific infection strategies underlie the spectrum of fungal disease in amphibians.</title>
        <authorList>
            <person name="Cuomo C.A."/>
            <person name="Farrer R.A."/>
            <person name="James T."/>
            <person name="Longcore J."/>
            <person name="Birren B."/>
        </authorList>
    </citation>
    <scope>NUCLEOTIDE SEQUENCE [LARGE SCALE GENOMIC DNA]</scope>
    <source>
        <strain evidence="3 4">JEL423</strain>
    </source>
</reference>
<feature type="signal peptide" evidence="2">
    <location>
        <begin position="1"/>
        <end position="20"/>
    </location>
</feature>
<reference evidence="3 4" key="1">
    <citation type="submission" date="2006-10" db="EMBL/GenBank/DDBJ databases">
        <title>The Genome Sequence of Batrachochytrium dendrobatidis JEL423.</title>
        <authorList>
            <consortium name="The Broad Institute Genome Sequencing Platform"/>
            <person name="Birren B."/>
            <person name="Lander E."/>
            <person name="Galagan J."/>
            <person name="Cuomo C."/>
            <person name="Devon K."/>
            <person name="Jaffe D."/>
            <person name="Butler J."/>
            <person name="Alvarez P."/>
            <person name="Gnerre S."/>
            <person name="Grabherr M."/>
            <person name="Kleber M."/>
            <person name="Mauceli E."/>
            <person name="Brockman W."/>
            <person name="Young S."/>
            <person name="LaButti K."/>
            <person name="Sykes S."/>
            <person name="DeCaprio D."/>
            <person name="Crawford M."/>
            <person name="Koehrsen M."/>
            <person name="Engels R."/>
            <person name="Montgomery P."/>
            <person name="Pearson M."/>
            <person name="Howarth C."/>
            <person name="Larson L."/>
            <person name="White J."/>
            <person name="O'Leary S."/>
            <person name="Kodira C."/>
            <person name="Zeng Q."/>
            <person name="Yandava C."/>
            <person name="Alvarado L."/>
            <person name="Longcore J."/>
            <person name="James T."/>
        </authorList>
    </citation>
    <scope>NUCLEOTIDE SEQUENCE [LARGE SCALE GENOMIC DNA]</scope>
    <source>
        <strain evidence="3 4">JEL423</strain>
    </source>
</reference>
<dbReference type="EMBL" id="DS022310">
    <property type="protein sequence ID" value="OAJ43635.1"/>
    <property type="molecule type" value="Genomic_DNA"/>
</dbReference>
<dbReference type="VEuPathDB" id="FungiDB:BDEG_26977"/>
<accession>A0A177WVG7</accession>
<sequence>MKLSIAVLASVLVACSVTTANPILPSSTTNAEYSTSTGIPSSTTNAEYSTSTDIPSSTTNAEFSTSTDIPSAQVTASIDFSKFSKEVLDLIKEYAKTGKDYDNAKIMHDMLQIQKQGQEMIISQLREKYYKSLDKYQKSGLPRHRDIFKMVEVEFDKQARILIDLVKKAFKLQMSSYGLEIDWNKITTCGAPVWEKSESTS</sequence>
<organism evidence="3 4">
    <name type="scientific">Batrachochytrium dendrobatidis (strain JEL423)</name>
    <dbReference type="NCBI Taxonomy" id="403673"/>
    <lineage>
        <taxon>Eukaryota</taxon>
        <taxon>Fungi</taxon>
        <taxon>Fungi incertae sedis</taxon>
        <taxon>Chytridiomycota</taxon>
        <taxon>Chytridiomycota incertae sedis</taxon>
        <taxon>Chytridiomycetes</taxon>
        <taxon>Rhizophydiales</taxon>
        <taxon>Rhizophydiales incertae sedis</taxon>
        <taxon>Batrachochytrium</taxon>
    </lineage>
</organism>
<dbReference type="Proteomes" id="UP000077115">
    <property type="component" value="Unassembled WGS sequence"/>
</dbReference>
<keyword evidence="2" id="KW-0732">Signal</keyword>
<evidence type="ECO:0000313" key="4">
    <source>
        <dbReference type="Proteomes" id="UP000077115"/>
    </source>
</evidence>
<evidence type="ECO:0000256" key="1">
    <source>
        <dbReference type="SAM" id="MobiDB-lite"/>
    </source>
</evidence>
<feature type="region of interest" description="Disordered" evidence="1">
    <location>
        <begin position="26"/>
        <end position="65"/>
    </location>
</feature>
<gene>
    <name evidence="3" type="ORF">BDEG_26977</name>
</gene>
<proteinExistence type="predicted"/>
<evidence type="ECO:0000313" key="3">
    <source>
        <dbReference type="EMBL" id="OAJ43635.1"/>
    </source>
</evidence>